<name>A0ABX9LSK7_9ACTN</name>
<proteinExistence type="predicted"/>
<dbReference type="Gene3D" id="3.40.50.11780">
    <property type="match status" value="1"/>
</dbReference>
<sequence length="191" mass="19666">MPGVNIVTATRSGPGSNAQVVGARYFVVGLAERGPADRAVPVRSLAQFTDVFGDRVSYSYLYDDIRTHFEEGGVEAVVARVVGPAASVATVSLNDRAGSPLATLTVNAANPGAWGVRVQVTIRDGAATGTHDLLVYFDGRLVESFLALGSPAAAVTATAQSAYIRVVNQGSTTTAPNNNGPLRDVPAPGTP</sequence>
<accession>A0ABX9LSK7</accession>
<feature type="region of interest" description="Disordered" evidence="1">
    <location>
        <begin position="170"/>
        <end position="191"/>
    </location>
</feature>
<evidence type="ECO:0000256" key="1">
    <source>
        <dbReference type="SAM" id="MobiDB-lite"/>
    </source>
</evidence>
<dbReference type="EMBL" id="QFZU02000002">
    <property type="protein sequence ID" value="RGA06981.1"/>
    <property type="molecule type" value="Genomic_DNA"/>
</dbReference>
<organism evidence="2 3">
    <name type="scientific">Microbispora triticiradicis</name>
    <dbReference type="NCBI Taxonomy" id="2200763"/>
    <lineage>
        <taxon>Bacteria</taxon>
        <taxon>Bacillati</taxon>
        <taxon>Actinomycetota</taxon>
        <taxon>Actinomycetes</taxon>
        <taxon>Streptosporangiales</taxon>
        <taxon>Streptosporangiaceae</taxon>
        <taxon>Microbispora</taxon>
    </lineage>
</organism>
<feature type="compositionally biased region" description="Polar residues" evidence="1">
    <location>
        <begin position="170"/>
        <end position="180"/>
    </location>
</feature>
<reference evidence="2 3" key="1">
    <citation type="submission" date="2018-08" db="EMBL/GenBank/DDBJ databases">
        <title>Microbispora. triticiradicis sp. nov., a novel actinomycete isolated from the root of wheat (Triticum aestivum L.)).</title>
        <authorList>
            <person name="Han C."/>
        </authorList>
    </citation>
    <scope>NUCLEOTIDE SEQUENCE [LARGE SCALE GENOMIC DNA]</scope>
    <source>
        <strain evidence="2 3">NEAU-HRDPA2-9</strain>
    </source>
</reference>
<protein>
    <submittedName>
        <fullName evidence="2">Uncharacterized protein</fullName>
    </submittedName>
</protein>
<dbReference type="RefSeq" id="WP_111697262.1">
    <property type="nucleotide sequence ID" value="NZ_QFZU02000002.1"/>
</dbReference>
<dbReference type="Proteomes" id="UP000262538">
    <property type="component" value="Unassembled WGS sequence"/>
</dbReference>
<comment type="caution">
    <text evidence="2">The sequence shown here is derived from an EMBL/GenBank/DDBJ whole genome shotgun (WGS) entry which is preliminary data.</text>
</comment>
<gene>
    <name evidence="2" type="ORF">DI270_000520</name>
</gene>
<keyword evidence="3" id="KW-1185">Reference proteome</keyword>
<evidence type="ECO:0000313" key="2">
    <source>
        <dbReference type="EMBL" id="RGA06981.1"/>
    </source>
</evidence>
<evidence type="ECO:0000313" key="3">
    <source>
        <dbReference type="Proteomes" id="UP000262538"/>
    </source>
</evidence>